<keyword evidence="5" id="KW-1185">Reference proteome</keyword>
<evidence type="ECO:0000313" key="5">
    <source>
        <dbReference type="Proteomes" id="UP000051952"/>
    </source>
</evidence>
<keyword evidence="3 4" id="KW-0812">Transmembrane</keyword>
<evidence type="ECO:0000256" key="2">
    <source>
        <dbReference type="SAM" id="MobiDB-lite"/>
    </source>
</evidence>
<feature type="transmembrane region" description="Helical" evidence="3">
    <location>
        <begin position="252"/>
        <end position="274"/>
    </location>
</feature>
<organism evidence="4 5">
    <name type="scientific">Bodo saltans</name>
    <name type="common">Flagellated protozoan</name>
    <dbReference type="NCBI Taxonomy" id="75058"/>
    <lineage>
        <taxon>Eukaryota</taxon>
        <taxon>Discoba</taxon>
        <taxon>Euglenozoa</taxon>
        <taxon>Kinetoplastea</taxon>
        <taxon>Metakinetoplastina</taxon>
        <taxon>Eubodonida</taxon>
        <taxon>Bodonidae</taxon>
        <taxon>Bodo</taxon>
    </lineage>
</organism>
<keyword evidence="3" id="KW-0472">Membrane</keyword>
<gene>
    <name evidence="4" type="ORF">BSAL_35020</name>
</gene>
<name>A0A0S4JRL7_BODSA</name>
<dbReference type="VEuPathDB" id="TriTrypDB:BSAL_35020"/>
<dbReference type="Proteomes" id="UP000051952">
    <property type="component" value="Unassembled WGS sequence"/>
</dbReference>
<feature type="coiled-coil region" evidence="1">
    <location>
        <begin position="117"/>
        <end position="144"/>
    </location>
</feature>
<feature type="transmembrane region" description="Helical" evidence="3">
    <location>
        <begin position="281"/>
        <end position="299"/>
    </location>
</feature>
<reference evidence="5" key="1">
    <citation type="submission" date="2015-09" db="EMBL/GenBank/DDBJ databases">
        <authorList>
            <consortium name="Pathogen Informatics"/>
        </authorList>
    </citation>
    <scope>NUCLEOTIDE SEQUENCE [LARGE SCALE GENOMIC DNA]</scope>
    <source>
        <strain evidence="5">Lake Konstanz</strain>
    </source>
</reference>
<dbReference type="AlphaFoldDB" id="A0A0S4JRL7"/>
<evidence type="ECO:0000313" key="4">
    <source>
        <dbReference type="EMBL" id="CUG91969.1"/>
    </source>
</evidence>
<evidence type="ECO:0000256" key="3">
    <source>
        <dbReference type="SAM" id="Phobius"/>
    </source>
</evidence>
<feature type="region of interest" description="Disordered" evidence="2">
    <location>
        <begin position="157"/>
        <end position="207"/>
    </location>
</feature>
<keyword evidence="3" id="KW-1133">Transmembrane helix</keyword>
<evidence type="ECO:0000256" key="1">
    <source>
        <dbReference type="SAM" id="Coils"/>
    </source>
</evidence>
<proteinExistence type="predicted"/>
<dbReference type="EMBL" id="CYKH01001987">
    <property type="protein sequence ID" value="CUG91969.1"/>
    <property type="molecule type" value="Genomic_DNA"/>
</dbReference>
<accession>A0A0S4JRL7</accession>
<protein>
    <submittedName>
        <fullName evidence="4">Transmembrane protein, putative</fullName>
    </submittedName>
</protein>
<sequence>MDSRHAASPSPPGGVFIRVASLQSPVAIPIVDGMSVAELRRSFLIAYRERVPPPTSPTTTTECRLVCRGKELLDSAALDGLVRSGDHLHAIVREIEVAVDPSPPSRQLAQPLLPTSTESLRRNAQSLVEEINRIMQARNDEQQRQRQQDDDRVATTLRGRHHHAPGGAPTAALSVGSHQQVSRLTQPPPPATTTPTFAGAAPPAPTAAEYGGIDGATQILPFDDSLFENRPTETISSATLLLTLTQISETPAVFLFGLCGGYFLGFLMILFVFARDLRADFRYGAAAGLALNVFLGMMLPHPTVAAFRNPPH</sequence>
<keyword evidence="1" id="KW-0175">Coiled coil</keyword>
<feature type="compositionally biased region" description="Polar residues" evidence="2">
    <location>
        <begin position="176"/>
        <end position="185"/>
    </location>
</feature>